<evidence type="ECO:0000313" key="1">
    <source>
        <dbReference type="EMBL" id="KAH0855958.1"/>
    </source>
</evidence>
<dbReference type="PANTHER" id="PTHR11564">
    <property type="entry name" value="SIGNAL RECOGNITION PARTICLE 54K PROTEIN SRP54"/>
    <property type="match status" value="1"/>
</dbReference>
<sequence>MALVDIKDRLGIAFEKLRIATVVYETNLKNFKNEIAHALYDANIPDSLVIEIEDNVQKAIESCDTSGTYWKELQVCQICSLSKGNRIQVGYSMRNTTDPAKLASEGIEKLKKLDCDFIAVDTSGKQFHSICRDAGTSQYVARAFRESFPTGLAFITKITTNAKSLGTLTTVAATQCPMIFSTKGDKCAEFKELEPDLFARLLIPKEEHKTPEFAYTFRRMHSYFKKVLRGPKLLVDIPTMKLYIHIMDSMTSEELDTSSVTSERLIQISMQAEVTMVQARKMMTTYKRMATAWMKLEDVLRKLS</sequence>
<protein>
    <submittedName>
        <fullName evidence="1">Uncharacterized protein</fullName>
    </submittedName>
</protein>
<evidence type="ECO:0000313" key="2">
    <source>
        <dbReference type="Proteomes" id="UP000824890"/>
    </source>
</evidence>
<dbReference type="Gene3D" id="1.10.260.30">
    <property type="entry name" value="Signal recognition particle, SRP54 subunit, M-domain"/>
    <property type="match status" value="1"/>
</dbReference>
<dbReference type="PANTHER" id="PTHR11564:SF34">
    <property type="entry name" value="SRP54-TYPE PROTEINS GTP-BINDING DOMAIN-CONTAINING PROTEIN"/>
    <property type="match status" value="1"/>
</dbReference>
<organism evidence="1 2">
    <name type="scientific">Brassica napus</name>
    <name type="common">Rape</name>
    <dbReference type="NCBI Taxonomy" id="3708"/>
    <lineage>
        <taxon>Eukaryota</taxon>
        <taxon>Viridiplantae</taxon>
        <taxon>Streptophyta</taxon>
        <taxon>Embryophyta</taxon>
        <taxon>Tracheophyta</taxon>
        <taxon>Spermatophyta</taxon>
        <taxon>Magnoliopsida</taxon>
        <taxon>eudicotyledons</taxon>
        <taxon>Gunneridae</taxon>
        <taxon>Pentapetalae</taxon>
        <taxon>rosids</taxon>
        <taxon>malvids</taxon>
        <taxon>Brassicales</taxon>
        <taxon>Brassicaceae</taxon>
        <taxon>Brassiceae</taxon>
        <taxon>Brassica</taxon>
    </lineage>
</organism>
<proteinExistence type="predicted"/>
<accession>A0ABQ7XLI2</accession>
<dbReference type="Gene3D" id="3.40.50.300">
    <property type="entry name" value="P-loop containing nucleotide triphosphate hydrolases"/>
    <property type="match status" value="1"/>
</dbReference>
<comment type="caution">
    <text evidence="1">The sequence shown here is derived from an EMBL/GenBank/DDBJ whole genome shotgun (WGS) entry which is preliminary data.</text>
</comment>
<keyword evidence="2" id="KW-1185">Reference proteome</keyword>
<dbReference type="Proteomes" id="UP000824890">
    <property type="component" value="Unassembled WGS sequence"/>
</dbReference>
<dbReference type="InterPro" id="IPR027417">
    <property type="entry name" value="P-loop_NTPase"/>
</dbReference>
<reference evidence="1 2" key="1">
    <citation type="submission" date="2021-05" db="EMBL/GenBank/DDBJ databases">
        <title>Genome Assembly of Synthetic Allotetraploid Brassica napus Reveals Homoeologous Exchanges between Subgenomes.</title>
        <authorList>
            <person name="Davis J.T."/>
        </authorList>
    </citation>
    <scope>NUCLEOTIDE SEQUENCE [LARGE SCALE GENOMIC DNA]</scope>
    <source>
        <strain evidence="2">cv. Da-Ae</strain>
        <tissue evidence="1">Seedling</tissue>
    </source>
</reference>
<dbReference type="InterPro" id="IPR022941">
    <property type="entry name" value="SRP54"/>
</dbReference>
<dbReference type="InterPro" id="IPR036225">
    <property type="entry name" value="SRP/SRP_N"/>
</dbReference>
<dbReference type="SUPFAM" id="SSF47446">
    <property type="entry name" value="Signal peptide-binding domain"/>
    <property type="match status" value="1"/>
</dbReference>
<name>A0ABQ7XLI2_BRANA</name>
<dbReference type="InterPro" id="IPR036891">
    <property type="entry name" value="Signal_recog_part_SRP54_M_sf"/>
</dbReference>
<dbReference type="EMBL" id="JAGKQM010000019">
    <property type="protein sequence ID" value="KAH0855958.1"/>
    <property type="molecule type" value="Genomic_DNA"/>
</dbReference>
<dbReference type="SUPFAM" id="SSF47364">
    <property type="entry name" value="Domain of the SRP/SRP receptor G-proteins"/>
    <property type="match status" value="1"/>
</dbReference>
<gene>
    <name evidence="1" type="ORF">HID58_084219</name>
</gene>